<name>A0A3B1E0P9_9GAMM</name>
<dbReference type="AlphaFoldDB" id="A0A3B1E0P9"/>
<evidence type="ECO:0000256" key="3">
    <source>
        <dbReference type="ARBA" id="ARBA00023315"/>
    </source>
</evidence>
<dbReference type="SUPFAM" id="SSF52151">
    <property type="entry name" value="FabD/lysophospholipase-like"/>
    <property type="match status" value="1"/>
</dbReference>
<dbReference type="Proteomes" id="UP000271849">
    <property type="component" value="Chromosome"/>
</dbReference>
<dbReference type="InterPro" id="IPR001227">
    <property type="entry name" value="Ac_transferase_dom_sf"/>
</dbReference>
<comment type="similarity">
    <text evidence="5">Belongs to the fabD family.</text>
</comment>
<dbReference type="OrthoDB" id="9808564at2"/>
<feature type="domain" description="Malonyl-CoA:ACP transacylase (MAT)" evidence="8">
    <location>
        <begin position="67"/>
        <end position="277"/>
    </location>
</feature>
<feature type="active site" evidence="6">
    <location>
        <position position="92"/>
    </location>
</feature>
<evidence type="ECO:0000259" key="8">
    <source>
        <dbReference type="Pfam" id="PF00698"/>
    </source>
</evidence>
<dbReference type="GO" id="GO:0006633">
    <property type="term" value="P:fatty acid biosynthetic process"/>
    <property type="evidence" value="ECO:0007669"/>
    <property type="project" value="UniProtKB-UniPathway"/>
</dbReference>
<keyword evidence="2 5" id="KW-0808">Transferase</keyword>
<evidence type="ECO:0000256" key="4">
    <source>
        <dbReference type="ARBA" id="ARBA00048462"/>
    </source>
</evidence>
<keyword evidence="7" id="KW-1133">Transmembrane helix</keyword>
<evidence type="ECO:0000256" key="5">
    <source>
        <dbReference type="PIRNR" id="PIRNR000446"/>
    </source>
</evidence>
<dbReference type="PIRSF" id="PIRSF000446">
    <property type="entry name" value="Mct"/>
    <property type="match status" value="1"/>
</dbReference>
<feature type="transmembrane region" description="Helical" evidence="7">
    <location>
        <begin position="56"/>
        <end position="78"/>
    </location>
</feature>
<dbReference type="PANTHER" id="PTHR42681:SF1">
    <property type="entry name" value="MALONYL-COA-ACYL CARRIER PROTEIN TRANSACYLASE, MITOCHONDRIAL"/>
    <property type="match status" value="1"/>
</dbReference>
<dbReference type="InterPro" id="IPR050858">
    <property type="entry name" value="Mal-CoA-ACP_Trans/PKS_FabD"/>
</dbReference>
<gene>
    <name evidence="9" type="primary">fabD</name>
    <name evidence="9" type="ORF">BUCINSTRO3249_0226</name>
</gene>
<comment type="pathway">
    <text evidence="1">Lipid metabolism; fatty acid biosynthesis.</text>
</comment>
<dbReference type="Gene3D" id="3.40.366.10">
    <property type="entry name" value="Malonyl-Coenzyme A Acyl Carrier Protein, domain 2"/>
    <property type="match status" value="1"/>
</dbReference>
<protein>
    <recommendedName>
        <fullName evidence="5">Malonyl CoA-acyl carrier protein transacylase</fullName>
        <ecNumber evidence="5">2.3.1.39</ecNumber>
    </recommendedName>
</protein>
<sequence length="312" mass="36111">MKKCAVIFPGFGFHNMKFLKLYFKKYNLVQKTFEEASCILNYNIYESFLKNKKNSIYYYNNLYLLIFTSSIAIYKLLIQESDFTPKIMAGHSLGQYSALVCNKNILFTDALKIIKIRHDIMLMAVKDTRILNLIIIGLNYRIIDKFCKFVSNKKKVFISIINSNTQVVITGHYSLVYTTGQIFKKQMSARVIKLPMLISPHCPLIKHYKKKFSYYLKKIKIVPGKSLIISNHNANIISSPKKIYSSLLKQLYTTVQWHNSIKKIMSSGIDIIIESGPGEILTNLNPKNKKILFYSTCHKKSLSLTRETIKKL</sequence>
<evidence type="ECO:0000256" key="2">
    <source>
        <dbReference type="ARBA" id="ARBA00022679"/>
    </source>
</evidence>
<evidence type="ECO:0000313" key="9">
    <source>
        <dbReference type="EMBL" id="VAX76595.1"/>
    </source>
</evidence>
<dbReference type="PANTHER" id="PTHR42681">
    <property type="entry name" value="MALONYL-COA-ACYL CARRIER PROTEIN TRANSACYLASE, MITOCHONDRIAL"/>
    <property type="match status" value="1"/>
</dbReference>
<dbReference type="Pfam" id="PF00698">
    <property type="entry name" value="Acyl_transf_1"/>
    <property type="match status" value="1"/>
</dbReference>
<keyword evidence="7" id="KW-0812">Transmembrane</keyword>
<dbReference type="EMBL" id="LR025085">
    <property type="protein sequence ID" value="VAX76595.1"/>
    <property type="molecule type" value="Genomic_DNA"/>
</dbReference>
<accession>A0A3B1E0P9</accession>
<dbReference type="STRING" id="1921549.GCA_900128825_00225"/>
<evidence type="ECO:0000256" key="1">
    <source>
        <dbReference type="ARBA" id="ARBA00005194"/>
    </source>
</evidence>
<keyword evidence="7" id="KW-0472">Membrane</keyword>
<evidence type="ECO:0000256" key="7">
    <source>
        <dbReference type="SAM" id="Phobius"/>
    </source>
</evidence>
<dbReference type="EC" id="2.3.1.39" evidence="5"/>
<comment type="catalytic activity">
    <reaction evidence="4 5">
        <text>holo-[ACP] + malonyl-CoA = malonyl-[ACP] + CoA</text>
        <dbReference type="Rhea" id="RHEA:41792"/>
        <dbReference type="Rhea" id="RHEA-COMP:9623"/>
        <dbReference type="Rhea" id="RHEA-COMP:9685"/>
        <dbReference type="ChEBI" id="CHEBI:57287"/>
        <dbReference type="ChEBI" id="CHEBI:57384"/>
        <dbReference type="ChEBI" id="CHEBI:64479"/>
        <dbReference type="ChEBI" id="CHEBI:78449"/>
        <dbReference type="EC" id="2.3.1.39"/>
    </reaction>
</comment>
<evidence type="ECO:0000313" key="10">
    <source>
        <dbReference type="Proteomes" id="UP000271849"/>
    </source>
</evidence>
<evidence type="ECO:0000256" key="6">
    <source>
        <dbReference type="PIRSR" id="PIRSR000446-1"/>
    </source>
</evidence>
<dbReference type="UniPathway" id="UPA00094"/>
<dbReference type="InterPro" id="IPR024925">
    <property type="entry name" value="Malonyl_CoA-ACP_transAc"/>
</dbReference>
<feature type="active site" evidence="6">
    <location>
        <position position="201"/>
    </location>
</feature>
<keyword evidence="3 5" id="KW-0012">Acyltransferase</keyword>
<organism evidence="9 10">
    <name type="scientific">Buchnera aphidicola</name>
    <name type="common">Cinara strobi</name>
    <dbReference type="NCBI Taxonomy" id="1921549"/>
    <lineage>
        <taxon>Bacteria</taxon>
        <taxon>Pseudomonadati</taxon>
        <taxon>Pseudomonadota</taxon>
        <taxon>Gammaproteobacteria</taxon>
        <taxon>Enterobacterales</taxon>
        <taxon>Erwiniaceae</taxon>
        <taxon>Buchnera</taxon>
    </lineage>
</organism>
<dbReference type="Gene3D" id="3.30.70.250">
    <property type="entry name" value="Malonyl-CoA ACP transacylase, ACP-binding"/>
    <property type="match status" value="1"/>
</dbReference>
<proteinExistence type="inferred from homology"/>
<dbReference type="GO" id="GO:0004314">
    <property type="term" value="F:[acyl-carrier-protein] S-malonyltransferase activity"/>
    <property type="evidence" value="ECO:0007669"/>
    <property type="project" value="UniProtKB-EC"/>
</dbReference>
<dbReference type="InterPro" id="IPR014043">
    <property type="entry name" value="Acyl_transferase_dom"/>
</dbReference>
<dbReference type="RefSeq" id="WP_158349103.1">
    <property type="nucleotide sequence ID" value="NZ_LR025085.1"/>
</dbReference>
<reference evidence="10" key="1">
    <citation type="submission" date="2018-09" db="EMBL/GenBank/DDBJ databases">
        <authorList>
            <person name="Manzano-Marin A."/>
            <person name="Manzano-Marin A."/>
        </authorList>
    </citation>
    <scope>NUCLEOTIDE SEQUENCE [LARGE SCALE GENOMIC DNA]</scope>
    <source>
        <strain evidence="10">BuCistrobi</strain>
    </source>
</reference>
<dbReference type="InterPro" id="IPR016035">
    <property type="entry name" value="Acyl_Trfase/lysoPLipase"/>
</dbReference>
<dbReference type="GO" id="GO:0005829">
    <property type="term" value="C:cytosol"/>
    <property type="evidence" value="ECO:0007669"/>
    <property type="project" value="TreeGrafter"/>
</dbReference>